<gene>
    <name evidence="1" type="ORF">JV551A3_V1_2240088</name>
</gene>
<dbReference type="AlphaFoldDB" id="A0AAQ1PFR8"/>
<dbReference type="EMBL" id="OPYN01000224">
    <property type="protein sequence ID" value="SPO63855.1"/>
    <property type="molecule type" value="Genomic_DNA"/>
</dbReference>
<sequence>MFSTGGSTLSVEKIRPVETMACEGMQSVWGQAPRQVVHIWNRGCFAAHHDTRPLLQGTAMSHGIANRL</sequence>
<protein>
    <submittedName>
        <fullName evidence="1">Uncharacterized protein</fullName>
    </submittedName>
</protein>
<comment type="caution">
    <text evidence="1">The sequence shown here is derived from an EMBL/GenBank/DDBJ whole genome shotgun (WGS) entry which is preliminary data.</text>
</comment>
<organism evidence="1 2">
    <name type="scientific">Pseudomonas inefficax</name>
    <dbReference type="NCBI Taxonomy" id="2078786"/>
    <lineage>
        <taxon>Bacteria</taxon>
        <taxon>Pseudomonadati</taxon>
        <taxon>Pseudomonadota</taxon>
        <taxon>Gammaproteobacteria</taxon>
        <taxon>Pseudomonadales</taxon>
        <taxon>Pseudomonadaceae</taxon>
        <taxon>Pseudomonas</taxon>
    </lineage>
</organism>
<reference evidence="1 2" key="1">
    <citation type="submission" date="2018-02" db="EMBL/GenBank/DDBJ databases">
        <authorList>
            <person name="Dubost A."/>
        </authorList>
    </citation>
    <scope>NUCLEOTIDE SEQUENCE [LARGE SCALE GENOMIC DNA]</scope>
    <source>
        <strain evidence="2">JV551A3</strain>
    </source>
</reference>
<dbReference type="Proteomes" id="UP000294335">
    <property type="component" value="Unassembled WGS sequence"/>
</dbReference>
<name>A0AAQ1PFR8_9PSED</name>
<keyword evidence="2" id="KW-1185">Reference proteome</keyword>
<accession>A0AAQ1PFR8</accession>
<proteinExistence type="predicted"/>
<evidence type="ECO:0000313" key="2">
    <source>
        <dbReference type="Proteomes" id="UP000294335"/>
    </source>
</evidence>
<evidence type="ECO:0000313" key="1">
    <source>
        <dbReference type="EMBL" id="SPO63855.1"/>
    </source>
</evidence>